<keyword evidence="2" id="KW-1185">Reference proteome</keyword>
<gene>
    <name evidence="1" type="ORF">PHAVU_011G093200g</name>
</gene>
<evidence type="ECO:0000313" key="2">
    <source>
        <dbReference type="Proteomes" id="UP000000226"/>
    </source>
</evidence>
<protein>
    <submittedName>
        <fullName evidence="1">Uncharacterized protein</fullName>
    </submittedName>
</protein>
<dbReference type="Proteomes" id="UP000000226">
    <property type="component" value="Chromosome 11"/>
</dbReference>
<name>V7AGK8_PHAVU</name>
<dbReference type="eggNOG" id="KOG0017">
    <property type="taxonomic scope" value="Eukaryota"/>
</dbReference>
<dbReference type="Pfam" id="PF14223">
    <property type="entry name" value="Retrotran_gag_2"/>
    <property type="match status" value="1"/>
</dbReference>
<dbReference type="PANTHER" id="PTHR47481:SF10">
    <property type="entry name" value="COPIA-LIKE POLYPROTEIN_RETROTRANSPOSON"/>
    <property type="match status" value="1"/>
</dbReference>
<accession>V7AGK8</accession>
<reference evidence="2" key="1">
    <citation type="journal article" date="2014" name="Nat. Genet.">
        <title>A reference genome for common bean and genome-wide analysis of dual domestications.</title>
        <authorList>
            <person name="Schmutz J."/>
            <person name="McClean P.E."/>
            <person name="Mamidi S."/>
            <person name="Wu G.A."/>
            <person name="Cannon S.B."/>
            <person name="Grimwood J."/>
            <person name="Jenkins J."/>
            <person name="Shu S."/>
            <person name="Song Q."/>
            <person name="Chavarro C."/>
            <person name="Torres-Torres M."/>
            <person name="Geffroy V."/>
            <person name="Moghaddam S.M."/>
            <person name="Gao D."/>
            <person name="Abernathy B."/>
            <person name="Barry K."/>
            <person name="Blair M."/>
            <person name="Brick M.A."/>
            <person name="Chovatia M."/>
            <person name="Gepts P."/>
            <person name="Goodstein D.M."/>
            <person name="Gonzales M."/>
            <person name="Hellsten U."/>
            <person name="Hyten D.L."/>
            <person name="Jia G."/>
            <person name="Kelly J.D."/>
            <person name="Kudrna D."/>
            <person name="Lee R."/>
            <person name="Richard M.M."/>
            <person name="Miklas P.N."/>
            <person name="Osorno J.M."/>
            <person name="Rodrigues J."/>
            <person name="Thareau V."/>
            <person name="Urrea C.A."/>
            <person name="Wang M."/>
            <person name="Yu Y."/>
            <person name="Zhang M."/>
            <person name="Wing R.A."/>
            <person name="Cregan P.B."/>
            <person name="Rokhsar D.S."/>
            <person name="Jackson S.A."/>
        </authorList>
    </citation>
    <scope>NUCLEOTIDE SEQUENCE [LARGE SCALE GENOMIC DNA]</scope>
    <source>
        <strain evidence="2">cv. G19833</strain>
    </source>
</reference>
<organism evidence="1 2">
    <name type="scientific">Phaseolus vulgaris</name>
    <name type="common">Kidney bean</name>
    <name type="synonym">French bean</name>
    <dbReference type="NCBI Taxonomy" id="3885"/>
    <lineage>
        <taxon>Eukaryota</taxon>
        <taxon>Viridiplantae</taxon>
        <taxon>Streptophyta</taxon>
        <taxon>Embryophyta</taxon>
        <taxon>Tracheophyta</taxon>
        <taxon>Spermatophyta</taxon>
        <taxon>Magnoliopsida</taxon>
        <taxon>eudicotyledons</taxon>
        <taxon>Gunneridae</taxon>
        <taxon>Pentapetalae</taxon>
        <taxon>rosids</taxon>
        <taxon>fabids</taxon>
        <taxon>Fabales</taxon>
        <taxon>Fabaceae</taxon>
        <taxon>Papilionoideae</taxon>
        <taxon>50 kb inversion clade</taxon>
        <taxon>NPAAA clade</taxon>
        <taxon>indigoferoid/millettioid clade</taxon>
        <taxon>Phaseoleae</taxon>
        <taxon>Phaseolus</taxon>
    </lineage>
</organism>
<sequence>MATQKKQEKINENEKEVSSTSAQCCRQAICRRWTGSHPMYLVNMWSSTISNSLRSHVNTIIIYLKNKPKQEKNVHYAHWTELFINTAKSFDVADHIVLPKADKPITKDAQWERLDAIVKQWIYSTISTDLLHTIITSGATAQETCDRLADIFQDNKHSRTVFLEQEFARIHMDRYPTVSAYCQYLKMLADKLANVGSSVSDNRLVLQLVTGLSVDYATIATLIEQSNPLPSFYKARSMLLLVETCRSRAVTTDTALPHPLVPTLDHHMVVVKAIKVGARVAVVDEVSILRTLVLRLPRGCGCLTTLGVRFPIGHHRLAHTLRVLGHHDNHQPLHLPLASLALVLNKRSSPSPHLPSPQPVCLFLRILLRLCKHSLFNHQMTTGIWTLGSPLI</sequence>
<evidence type="ECO:0000313" key="1">
    <source>
        <dbReference type="EMBL" id="ESW04415.1"/>
    </source>
</evidence>
<dbReference type="EMBL" id="CM002298">
    <property type="protein sequence ID" value="ESW04415.1"/>
    <property type="molecule type" value="Genomic_DNA"/>
</dbReference>
<proteinExistence type="predicted"/>
<dbReference type="Gramene" id="ESW04415">
    <property type="protein sequence ID" value="ESW04415"/>
    <property type="gene ID" value="PHAVU_011G093200g"/>
</dbReference>
<dbReference type="AlphaFoldDB" id="V7AGK8"/>
<dbReference type="PANTHER" id="PTHR47481">
    <property type="match status" value="1"/>
</dbReference>
<dbReference type="OrthoDB" id="1729427at2759"/>